<dbReference type="EMBL" id="BTSX01000004">
    <property type="protein sequence ID" value="GMS96908.1"/>
    <property type="molecule type" value="Genomic_DNA"/>
</dbReference>
<keyword evidence="7" id="KW-0805">Transcription regulation</keyword>
<comment type="subcellular location">
    <subcellularLocation>
        <location evidence="1">Nucleus</location>
    </subcellularLocation>
</comment>
<feature type="domain" description="C2H2-type" evidence="11">
    <location>
        <begin position="155"/>
        <end position="179"/>
    </location>
</feature>
<evidence type="ECO:0000259" key="11">
    <source>
        <dbReference type="PROSITE" id="PS50157"/>
    </source>
</evidence>
<dbReference type="GO" id="GO:0000981">
    <property type="term" value="F:DNA-binding transcription factor activity, RNA polymerase II-specific"/>
    <property type="evidence" value="ECO:0007669"/>
    <property type="project" value="TreeGrafter"/>
</dbReference>
<evidence type="ECO:0000313" key="12">
    <source>
        <dbReference type="EMBL" id="GMS96908.1"/>
    </source>
</evidence>
<dbReference type="InterPro" id="IPR050717">
    <property type="entry name" value="C2H2-ZF_Transcription_Reg"/>
</dbReference>
<keyword evidence="5 10" id="KW-0863">Zinc-finger</keyword>
<dbReference type="Gene3D" id="3.30.160.60">
    <property type="entry name" value="Classic Zinc Finger"/>
    <property type="match status" value="2"/>
</dbReference>
<evidence type="ECO:0000256" key="7">
    <source>
        <dbReference type="ARBA" id="ARBA00023015"/>
    </source>
</evidence>
<dbReference type="GO" id="GO:0008270">
    <property type="term" value="F:zinc ion binding"/>
    <property type="evidence" value="ECO:0007669"/>
    <property type="project" value="UniProtKB-KW"/>
</dbReference>
<keyword evidence="4" id="KW-0677">Repeat</keyword>
<dbReference type="PROSITE" id="PS00028">
    <property type="entry name" value="ZINC_FINGER_C2H2_1"/>
    <property type="match status" value="3"/>
</dbReference>
<dbReference type="InterPro" id="IPR013087">
    <property type="entry name" value="Znf_C2H2_type"/>
</dbReference>
<dbReference type="PANTHER" id="PTHR14196">
    <property type="entry name" value="ODD-SKIPPED - RELATED"/>
    <property type="match status" value="1"/>
</dbReference>
<keyword evidence="2" id="KW-0217">Developmental protein</keyword>
<dbReference type="GO" id="GO:0000977">
    <property type="term" value="F:RNA polymerase II transcription regulatory region sequence-specific DNA binding"/>
    <property type="evidence" value="ECO:0007669"/>
    <property type="project" value="TreeGrafter"/>
</dbReference>
<accession>A0AAV5TRQ6</accession>
<dbReference type="Proteomes" id="UP001432027">
    <property type="component" value="Unassembled WGS sequence"/>
</dbReference>
<comment type="caution">
    <text evidence="12">The sequence shown here is derived from an EMBL/GenBank/DDBJ whole genome shotgun (WGS) entry which is preliminary data.</text>
</comment>
<evidence type="ECO:0000256" key="8">
    <source>
        <dbReference type="ARBA" id="ARBA00023163"/>
    </source>
</evidence>
<gene>
    <name evidence="12" type="ORF">PENTCL1PPCAC_19083</name>
</gene>
<proteinExistence type="predicted"/>
<organism evidence="12 13">
    <name type="scientific">Pristionchus entomophagus</name>
    <dbReference type="NCBI Taxonomy" id="358040"/>
    <lineage>
        <taxon>Eukaryota</taxon>
        <taxon>Metazoa</taxon>
        <taxon>Ecdysozoa</taxon>
        <taxon>Nematoda</taxon>
        <taxon>Chromadorea</taxon>
        <taxon>Rhabditida</taxon>
        <taxon>Rhabditina</taxon>
        <taxon>Diplogasteromorpha</taxon>
        <taxon>Diplogasteroidea</taxon>
        <taxon>Neodiplogasteridae</taxon>
        <taxon>Pristionchus</taxon>
    </lineage>
</organism>
<dbReference type="FunFam" id="3.30.160.60:FF:000958">
    <property type="entry name" value="Odd skipped"/>
    <property type="match status" value="1"/>
</dbReference>
<feature type="domain" description="C2H2-type" evidence="11">
    <location>
        <begin position="127"/>
        <end position="154"/>
    </location>
</feature>
<name>A0AAV5TRQ6_9BILA</name>
<evidence type="ECO:0000313" key="13">
    <source>
        <dbReference type="Proteomes" id="UP001432027"/>
    </source>
</evidence>
<dbReference type="PANTHER" id="PTHR14196:SF0">
    <property type="entry name" value="PROTEIN BOWEL"/>
    <property type="match status" value="1"/>
</dbReference>
<evidence type="ECO:0000256" key="4">
    <source>
        <dbReference type="ARBA" id="ARBA00022737"/>
    </source>
</evidence>
<dbReference type="InterPro" id="IPR036236">
    <property type="entry name" value="Znf_C2H2_sf"/>
</dbReference>
<feature type="non-terminal residue" evidence="12">
    <location>
        <position position="1"/>
    </location>
</feature>
<dbReference type="AlphaFoldDB" id="A0AAV5TRQ6"/>
<dbReference type="Pfam" id="PF00096">
    <property type="entry name" value="zf-C2H2"/>
    <property type="match status" value="3"/>
</dbReference>
<dbReference type="PROSITE" id="PS50157">
    <property type="entry name" value="ZINC_FINGER_C2H2_2"/>
    <property type="match status" value="3"/>
</dbReference>
<reference evidence="12" key="1">
    <citation type="submission" date="2023-10" db="EMBL/GenBank/DDBJ databases">
        <title>Genome assembly of Pristionchus species.</title>
        <authorList>
            <person name="Yoshida K."/>
            <person name="Sommer R.J."/>
        </authorList>
    </citation>
    <scope>NUCLEOTIDE SEQUENCE</scope>
    <source>
        <strain evidence="12">RS0144</strain>
    </source>
</reference>
<evidence type="ECO:0000256" key="3">
    <source>
        <dbReference type="ARBA" id="ARBA00022723"/>
    </source>
</evidence>
<keyword evidence="8" id="KW-0804">Transcription</keyword>
<dbReference type="FunFam" id="3.30.160.60:FF:000311">
    <property type="entry name" value="protein odd-skipped-related 2 isoform X1"/>
    <property type="match status" value="1"/>
</dbReference>
<feature type="non-terminal residue" evidence="12">
    <location>
        <position position="179"/>
    </location>
</feature>
<dbReference type="SMART" id="SM00355">
    <property type="entry name" value="ZnF_C2H2"/>
    <property type="match status" value="3"/>
</dbReference>
<keyword evidence="6" id="KW-0862">Zinc</keyword>
<protein>
    <recommendedName>
        <fullName evidence="11">C2H2-type domain-containing protein</fullName>
    </recommendedName>
</protein>
<keyword evidence="13" id="KW-1185">Reference proteome</keyword>
<evidence type="ECO:0000256" key="10">
    <source>
        <dbReference type="PROSITE-ProRule" id="PRU00042"/>
    </source>
</evidence>
<evidence type="ECO:0000256" key="9">
    <source>
        <dbReference type="ARBA" id="ARBA00023242"/>
    </source>
</evidence>
<evidence type="ECO:0000256" key="5">
    <source>
        <dbReference type="ARBA" id="ARBA00022771"/>
    </source>
</evidence>
<dbReference type="GO" id="GO:0005634">
    <property type="term" value="C:nucleus"/>
    <property type="evidence" value="ECO:0007669"/>
    <property type="project" value="UniProtKB-SubCell"/>
</dbReference>
<keyword evidence="9" id="KW-0539">Nucleus</keyword>
<keyword evidence="3" id="KW-0479">Metal-binding</keyword>
<feature type="domain" description="C2H2-type" evidence="11">
    <location>
        <begin position="99"/>
        <end position="126"/>
    </location>
</feature>
<dbReference type="SUPFAM" id="SSF57667">
    <property type="entry name" value="beta-beta-alpha zinc fingers"/>
    <property type="match status" value="2"/>
</dbReference>
<sequence length="179" mass="21084">SLSTFSSSPPILKKIDFADMDEIIEKEEEVNSSELPSLEATTTATMRYPLNPLLFHPGVFPPAPVFFPPPITVEDLKYREPLLAPNQAYYRSNRPKKTYICQFCHRDFTKSYNLTIHVRTHTDERPYLCDFCGKRFRRQDHLRDHRFVHSKVKPFTCDICNEGYCQAKTMRAHRNRHFE</sequence>
<evidence type="ECO:0000256" key="2">
    <source>
        <dbReference type="ARBA" id="ARBA00022473"/>
    </source>
</evidence>
<evidence type="ECO:0000256" key="6">
    <source>
        <dbReference type="ARBA" id="ARBA00022833"/>
    </source>
</evidence>
<evidence type="ECO:0000256" key="1">
    <source>
        <dbReference type="ARBA" id="ARBA00004123"/>
    </source>
</evidence>